<dbReference type="EMBL" id="CP002048">
    <property type="protein sequence ID" value="ADI01426.1"/>
    <property type="molecule type" value="Genomic_DNA"/>
</dbReference>
<keyword evidence="2" id="KW-0285">Flavoprotein</keyword>
<protein>
    <submittedName>
        <fullName evidence="7">FAD dependent oxidoreductase</fullName>
    </submittedName>
</protein>
<comment type="similarity">
    <text evidence="5">Belongs to the L2HGDH family.</text>
</comment>
<dbReference type="InterPro" id="IPR006076">
    <property type="entry name" value="FAD-dep_OxRdtase"/>
</dbReference>
<dbReference type="GO" id="GO:0047545">
    <property type="term" value="F:(S)-2-hydroxyglutarate dehydrogenase activity"/>
    <property type="evidence" value="ECO:0007669"/>
    <property type="project" value="TreeGrafter"/>
</dbReference>
<name>D7CL41_SYNLT</name>
<dbReference type="InterPro" id="IPR036188">
    <property type="entry name" value="FAD/NAD-bd_sf"/>
</dbReference>
<dbReference type="Proteomes" id="UP000000378">
    <property type="component" value="Chromosome"/>
</dbReference>
<organism evidence="7 8">
    <name type="scientific">Syntrophothermus lipocalidus (strain DSM 12680 / TGB-C1)</name>
    <dbReference type="NCBI Taxonomy" id="643648"/>
    <lineage>
        <taxon>Bacteria</taxon>
        <taxon>Bacillati</taxon>
        <taxon>Bacillota</taxon>
        <taxon>Clostridia</taxon>
        <taxon>Eubacteriales</taxon>
        <taxon>Syntrophomonadaceae</taxon>
        <taxon>Syntrophothermus</taxon>
    </lineage>
</organism>
<dbReference type="AlphaFoldDB" id="D7CL41"/>
<dbReference type="eggNOG" id="COG0579">
    <property type="taxonomic scope" value="Bacteria"/>
</dbReference>
<evidence type="ECO:0000256" key="5">
    <source>
        <dbReference type="ARBA" id="ARBA00037941"/>
    </source>
</evidence>
<dbReference type="SUPFAM" id="SSF54373">
    <property type="entry name" value="FAD-linked reductases, C-terminal domain"/>
    <property type="match status" value="1"/>
</dbReference>
<evidence type="ECO:0000259" key="6">
    <source>
        <dbReference type="Pfam" id="PF01266"/>
    </source>
</evidence>
<comment type="cofactor">
    <cofactor evidence="1">
        <name>FAD</name>
        <dbReference type="ChEBI" id="CHEBI:57692"/>
    </cofactor>
</comment>
<keyword evidence="3" id="KW-0274">FAD</keyword>
<reference evidence="7 8" key="2">
    <citation type="journal article" date="2010" name="Stand. Genomic Sci.">
        <title>Complete genome sequence of Syntrophothermus lipocalidus type strain (TGB-C1).</title>
        <authorList>
            <person name="Djao O.D."/>
            <person name="Zhang X."/>
            <person name="Lucas S."/>
            <person name="Lapidus A."/>
            <person name="Del Rio T.G."/>
            <person name="Nolan M."/>
            <person name="Tice H."/>
            <person name="Cheng J.F."/>
            <person name="Han C."/>
            <person name="Tapia R."/>
            <person name="Goodwin L."/>
            <person name="Pitluck S."/>
            <person name="Liolios K."/>
            <person name="Ivanova N."/>
            <person name="Mavromatis K."/>
            <person name="Mikhailova N."/>
            <person name="Ovchinnikova G."/>
            <person name="Pati A."/>
            <person name="Brambilla E."/>
            <person name="Chen A."/>
            <person name="Palaniappan K."/>
            <person name="Land M."/>
            <person name="Hauser L."/>
            <person name="Chang Y.J."/>
            <person name="Jeffries C.D."/>
            <person name="Rohde M."/>
            <person name="Sikorski J."/>
            <person name="Spring S."/>
            <person name="Goker M."/>
            <person name="Detter J.C."/>
            <person name="Woyke T."/>
            <person name="Bristow J."/>
            <person name="Eisen J.A."/>
            <person name="Markowitz V."/>
            <person name="Hugenholtz P."/>
            <person name="Kyrpides N.C."/>
            <person name="Klenk H.P."/>
        </authorList>
    </citation>
    <scope>NUCLEOTIDE SEQUENCE [LARGE SCALE GENOMIC DNA]</scope>
    <source>
        <strain evidence="8">DSM 12680 / TGB-C1</strain>
    </source>
</reference>
<accession>D7CL41</accession>
<dbReference type="OrthoDB" id="9801699at2"/>
<evidence type="ECO:0000256" key="3">
    <source>
        <dbReference type="ARBA" id="ARBA00022827"/>
    </source>
</evidence>
<dbReference type="Pfam" id="PF01266">
    <property type="entry name" value="DAO"/>
    <property type="match status" value="1"/>
</dbReference>
<proteinExistence type="inferred from homology"/>
<dbReference type="PANTHER" id="PTHR43104:SF4">
    <property type="entry name" value="L-2-HYDROXYGLUTARATE DEHYDROGENASE, MITOCHONDRIAL"/>
    <property type="match status" value="1"/>
</dbReference>
<evidence type="ECO:0000256" key="4">
    <source>
        <dbReference type="ARBA" id="ARBA00023002"/>
    </source>
</evidence>
<dbReference type="Gene3D" id="3.50.50.60">
    <property type="entry name" value="FAD/NAD(P)-binding domain"/>
    <property type="match status" value="1"/>
</dbReference>
<keyword evidence="8" id="KW-1185">Reference proteome</keyword>
<dbReference type="STRING" id="643648.Slip_0643"/>
<evidence type="ECO:0000256" key="2">
    <source>
        <dbReference type="ARBA" id="ARBA00022630"/>
    </source>
</evidence>
<gene>
    <name evidence="7" type="ordered locus">Slip_0643</name>
</gene>
<evidence type="ECO:0000313" key="8">
    <source>
        <dbReference type="Proteomes" id="UP000000378"/>
    </source>
</evidence>
<dbReference type="PANTHER" id="PTHR43104">
    <property type="entry name" value="L-2-HYDROXYGLUTARATE DEHYDROGENASE, MITOCHONDRIAL"/>
    <property type="match status" value="1"/>
</dbReference>
<feature type="domain" description="FAD dependent oxidoreductase" evidence="6">
    <location>
        <begin position="7"/>
        <end position="364"/>
    </location>
</feature>
<keyword evidence="4" id="KW-0560">Oxidoreductase</keyword>
<dbReference type="Gene3D" id="3.30.9.10">
    <property type="entry name" value="D-Amino Acid Oxidase, subunit A, domain 2"/>
    <property type="match status" value="1"/>
</dbReference>
<dbReference type="RefSeq" id="WP_013174828.1">
    <property type="nucleotide sequence ID" value="NC_014220.1"/>
</dbReference>
<evidence type="ECO:0000313" key="7">
    <source>
        <dbReference type="EMBL" id="ADI01426.1"/>
    </source>
</evidence>
<dbReference type="HOGENOM" id="CLU_024775_1_1_9"/>
<sequence>MTQDTVDVLVIGAGVVGLAVARELGLRYPGKTLAVVERNRTYGLEVSSRNSEVIHSGIYYPGDTLKTRLCLEGKNRLYEYCAKRSIPCRCTGKLIIATDEAGLDKLNVLERQGKEYGILVERLTRERVAEMEPDISAVEALFVRDSGQVDVHRLMQSLFFEARQSGVDFVFDSEIQAVEYTGSLYKLHSNREVIQALSVVNCAGLGAEKVAQLLGLDTESCGYRLHPCKGEYFRIRKKLSVKHLIYPVPGINSLGIHLSFDMQDRIRLGPNAYYVDDIDYGVDEAHIDEFYDAAIAYLPFIQKRDLTPDFAGIRPKLQRPGESFRDFVIAQESSRRYPGWINLIGIESPGLTSSLAIAEYVAAMFN</sequence>
<evidence type="ECO:0000256" key="1">
    <source>
        <dbReference type="ARBA" id="ARBA00001974"/>
    </source>
</evidence>
<dbReference type="KEGG" id="slp:Slip_0643"/>
<reference evidence="8" key="1">
    <citation type="journal article" date="2010" name="Stand. Genomic Sci.">
        <title>Complete genome sequence of Syntrophothermus lipocalidus type strain (TGB-C1T).</title>
        <authorList>
            <consortium name="US DOE Joint Genome Institute (JGI-PGF)"/>
            <person name="Djao O."/>
            <person name="Zhang X."/>
            <person name="Lucas S."/>
            <person name="Lapidus A."/>
            <person name="Glavina Del Rio T."/>
            <person name="Nolan M."/>
            <person name="Tice H."/>
            <person name="Cheng J."/>
            <person name="Han C."/>
            <person name="Tapia R."/>
            <person name="Goodwin L."/>
            <person name="Pitluck S."/>
            <person name="Liolios K."/>
            <person name="Ivanova N."/>
            <person name="Mavromatis K."/>
            <person name="Mikhailova N."/>
            <person name="Ovchinnikova G."/>
            <person name="Pati A."/>
            <person name="Brambilla E."/>
            <person name="Chen A."/>
            <person name="Palaniappan K."/>
            <person name="Land M."/>
            <person name="Hauser L."/>
            <person name="Chang Y."/>
            <person name="Jeffries C."/>
            <person name="Rohde M."/>
            <person name="Sikorski J."/>
            <person name="Spring S."/>
            <person name="Goker M."/>
            <person name="Detter J."/>
            <person name="Woyke T."/>
            <person name="Bristow J."/>
            <person name="Eisen J."/>
            <person name="Markowitz V."/>
            <person name="Hugenholtz P."/>
            <person name="Kyrpides N."/>
            <person name="Klenk H."/>
        </authorList>
    </citation>
    <scope>NUCLEOTIDE SEQUENCE [LARGE SCALE GENOMIC DNA]</scope>
    <source>
        <strain evidence="8">DSM 12680 / TGB-C1</strain>
    </source>
</reference>
<dbReference type="SUPFAM" id="SSF51905">
    <property type="entry name" value="FAD/NAD(P)-binding domain"/>
    <property type="match status" value="1"/>
</dbReference>